<evidence type="ECO:0000256" key="1">
    <source>
        <dbReference type="SAM" id="SignalP"/>
    </source>
</evidence>
<proteinExistence type="predicted"/>
<dbReference type="PANTHER" id="PTHR35535:SF1">
    <property type="entry name" value="HEAT SHOCK PROTEIN HSLJ"/>
    <property type="match status" value="1"/>
</dbReference>
<dbReference type="PANTHER" id="PTHR35535">
    <property type="entry name" value="HEAT SHOCK PROTEIN HSLJ"/>
    <property type="match status" value="1"/>
</dbReference>
<name>A0A9D7I8I3_9RHOO</name>
<dbReference type="Gene3D" id="2.40.128.270">
    <property type="match status" value="2"/>
</dbReference>
<accession>A0A9D7I8I3</accession>
<protein>
    <submittedName>
        <fullName evidence="3">META domain-containing protein</fullName>
    </submittedName>
</protein>
<feature type="domain" description="DUF306" evidence="2">
    <location>
        <begin position="249"/>
        <end position="357"/>
    </location>
</feature>
<gene>
    <name evidence="3" type="ORF">IPJ48_08675</name>
</gene>
<sequence length="364" mass="38562">MLKTCVRTLFLMAPALAAVAAFAAEPQLICFGNEPSWGLQFSEGGRAQLLLPEQKPLDYRGRETRLDALKERAWRGKPASGKGGELVAFLRESTCSDGKSDNRHPLTARVSLPDARLLVGCCRIPSNANTPVPLAFEGPSWQLAARGTQGAGVGASEKRAVTARFEGGRVSGFSGCNRFMGSYTIDRASVLIGPLAGTMMACPEPQMAIEKAFLGALTGTLRYAISGDQLTLTPAAGAPLVFQAEPAPTLQGVTWSVTGFNNGRQAVVGPLLGTELTLTFDQGRVYGSSGCNTYRAAYTSEGNRLAIGPVASTRKACSVEGVMQQEREFLAALETVKLWAISGGLLDIHRADGERVLNAIKAAR</sequence>
<comment type="caution">
    <text evidence="3">The sequence shown here is derived from an EMBL/GenBank/DDBJ whole genome shotgun (WGS) entry which is preliminary data.</text>
</comment>
<dbReference type="InterPro" id="IPR038670">
    <property type="entry name" value="HslJ-like_sf"/>
</dbReference>
<feature type="signal peptide" evidence="1">
    <location>
        <begin position="1"/>
        <end position="23"/>
    </location>
</feature>
<dbReference type="InterPro" id="IPR053147">
    <property type="entry name" value="Hsp_HslJ-like"/>
</dbReference>
<feature type="chain" id="PRO_5039568744" evidence="1">
    <location>
        <begin position="24"/>
        <end position="364"/>
    </location>
</feature>
<evidence type="ECO:0000313" key="3">
    <source>
        <dbReference type="EMBL" id="MBK7423153.1"/>
    </source>
</evidence>
<dbReference type="Pfam" id="PF03724">
    <property type="entry name" value="META"/>
    <property type="match status" value="2"/>
</dbReference>
<dbReference type="EMBL" id="JADJNC010000011">
    <property type="protein sequence ID" value="MBK7423153.1"/>
    <property type="molecule type" value="Genomic_DNA"/>
</dbReference>
<dbReference type="InterPro" id="IPR005184">
    <property type="entry name" value="DUF306_Meta_HslJ"/>
</dbReference>
<reference evidence="3" key="1">
    <citation type="submission" date="2020-10" db="EMBL/GenBank/DDBJ databases">
        <title>Connecting structure to function with the recovery of over 1000 high-quality activated sludge metagenome-assembled genomes encoding full-length rRNA genes using long-read sequencing.</title>
        <authorList>
            <person name="Singleton C.M."/>
            <person name="Petriglieri F."/>
            <person name="Kristensen J.M."/>
            <person name="Kirkegaard R.H."/>
            <person name="Michaelsen T.Y."/>
            <person name="Andersen M.H."/>
            <person name="Karst S.M."/>
            <person name="Dueholm M.S."/>
            <person name="Nielsen P.H."/>
            <person name="Albertsen M."/>
        </authorList>
    </citation>
    <scope>NUCLEOTIDE SEQUENCE</scope>
    <source>
        <strain evidence="3">EsbW_18-Q3-R4-48_MAXAC.044</strain>
    </source>
</reference>
<dbReference type="AlphaFoldDB" id="A0A9D7I8I3"/>
<organism evidence="3 4">
    <name type="scientific">Candidatus Propionivibrio dominans</name>
    <dbReference type="NCBI Taxonomy" id="2954373"/>
    <lineage>
        <taxon>Bacteria</taxon>
        <taxon>Pseudomonadati</taxon>
        <taxon>Pseudomonadota</taxon>
        <taxon>Betaproteobacteria</taxon>
        <taxon>Rhodocyclales</taxon>
        <taxon>Rhodocyclaceae</taxon>
        <taxon>Propionivibrio</taxon>
    </lineage>
</organism>
<keyword evidence="1" id="KW-0732">Signal</keyword>
<evidence type="ECO:0000313" key="4">
    <source>
        <dbReference type="Proteomes" id="UP000886602"/>
    </source>
</evidence>
<feature type="domain" description="DUF306" evidence="2">
    <location>
        <begin position="138"/>
        <end position="240"/>
    </location>
</feature>
<evidence type="ECO:0000259" key="2">
    <source>
        <dbReference type="Pfam" id="PF03724"/>
    </source>
</evidence>
<dbReference type="Proteomes" id="UP000886602">
    <property type="component" value="Unassembled WGS sequence"/>
</dbReference>